<dbReference type="InParanoid" id="A0A317ZK75"/>
<proteinExistence type="predicted"/>
<accession>A0A317ZK75</accession>
<dbReference type="GO" id="GO:0003677">
    <property type="term" value="F:DNA binding"/>
    <property type="evidence" value="ECO:0007669"/>
    <property type="project" value="InterPro"/>
</dbReference>
<dbReference type="Pfam" id="PF01381">
    <property type="entry name" value="HTH_3"/>
    <property type="match status" value="1"/>
</dbReference>
<dbReference type="RefSeq" id="WP_110130801.1">
    <property type="nucleotide sequence ID" value="NZ_QHJQ01000004.1"/>
</dbReference>
<reference evidence="2 3" key="1">
    <citation type="submission" date="2018-05" db="EMBL/GenBank/DDBJ databases">
        <title>Coraliomargarita sinensis sp. nov., isolated from a marine solar saltern.</title>
        <authorList>
            <person name="Zhou L.Y."/>
        </authorList>
    </citation>
    <scope>NUCLEOTIDE SEQUENCE [LARGE SCALE GENOMIC DNA]</scope>
    <source>
        <strain evidence="2 3">WN38</strain>
    </source>
</reference>
<dbReference type="Proteomes" id="UP000247099">
    <property type="component" value="Unassembled WGS sequence"/>
</dbReference>
<dbReference type="EMBL" id="QHJQ01000004">
    <property type="protein sequence ID" value="PXA04348.1"/>
    <property type="molecule type" value="Genomic_DNA"/>
</dbReference>
<keyword evidence="3" id="KW-1185">Reference proteome</keyword>
<dbReference type="AlphaFoldDB" id="A0A317ZK75"/>
<evidence type="ECO:0000259" key="1">
    <source>
        <dbReference type="PROSITE" id="PS50943"/>
    </source>
</evidence>
<protein>
    <recommendedName>
        <fullName evidence="1">HTH cro/C1-type domain-containing protein</fullName>
    </recommendedName>
</protein>
<evidence type="ECO:0000313" key="2">
    <source>
        <dbReference type="EMBL" id="PXA04348.1"/>
    </source>
</evidence>
<organism evidence="2 3">
    <name type="scientific">Coraliomargarita sinensis</name>
    <dbReference type="NCBI Taxonomy" id="2174842"/>
    <lineage>
        <taxon>Bacteria</taxon>
        <taxon>Pseudomonadati</taxon>
        <taxon>Verrucomicrobiota</taxon>
        <taxon>Opitutia</taxon>
        <taxon>Puniceicoccales</taxon>
        <taxon>Coraliomargaritaceae</taxon>
        <taxon>Coraliomargarita</taxon>
    </lineage>
</organism>
<dbReference type="SUPFAM" id="SSF47413">
    <property type="entry name" value="lambda repressor-like DNA-binding domains"/>
    <property type="match status" value="1"/>
</dbReference>
<name>A0A317ZK75_9BACT</name>
<dbReference type="SMART" id="SM00530">
    <property type="entry name" value="HTH_XRE"/>
    <property type="match status" value="1"/>
</dbReference>
<comment type="caution">
    <text evidence="2">The sequence shown here is derived from an EMBL/GenBank/DDBJ whole genome shotgun (WGS) entry which is preliminary data.</text>
</comment>
<evidence type="ECO:0000313" key="3">
    <source>
        <dbReference type="Proteomes" id="UP000247099"/>
    </source>
</evidence>
<feature type="domain" description="HTH cro/C1-type" evidence="1">
    <location>
        <begin position="23"/>
        <end position="52"/>
    </location>
</feature>
<dbReference type="PROSITE" id="PS50943">
    <property type="entry name" value="HTH_CROC1"/>
    <property type="match status" value="1"/>
</dbReference>
<dbReference type="InterPro" id="IPR010982">
    <property type="entry name" value="Lambda_DNA-bd_dom_sf"/>
</dbReference>
<dbReference type="CDD" id="cd00093">
    <property type="entry name" value="HTH_XRE"/>
    <property type="match status" value="1"/>
</dbReference>
<dbReference type="OrthoDB" id="7861047at2"/>
<sequence>MPKKGKTVVVQLPDREEAICQRFREIRKYKQWTQTEFAKELGISRDRVASYEYARAPVKYYLGMIACMRADVSPRWLADGSQPMFGYYDSPDEPKEERYAHLPFSQVYDKFLSATFSDTSEDAIRSLLSQTDLRNAAHLLAESWANVLENLGADDAEDLLLDFAVHAASMIGCYQSDKQIYKSWKAEYEKLLSSQQEQSDIQI</sequence>
<dbReference type="Gene3D" id="1.10.260.40">
    <property type="entry name" value="lambda repressor-like DNA-binding domains"/>
    <property type="match status" value="1"/>
</dbReference>
<gene>
    <name evidence="2" type="ORF">DDZ13_07390</name>
</gene>
<dbReference type="InterPro" id="IPR001387">
    <property type="entry name" value="Cro/C1-type_HTH"/>
</dbReference>